<feature type="domain" description="Phage capsid-like C-terminal" evidence="3">
    <location>
        <begin position="106"/>
        <end position="377"/>
    </location>
</feature>
<name>A0A679J0B1_9HYPH</name>
<dbReference type="Gene3D" id="3.30.2320.10">
    <property type="entry name" value="hypothetical protein PF0899 domain"/>
    <property type="match status" value="1"/>
</dbReference>
<sequence length="381" mass="41816">MNYHSRHALDALETKAEGDGPDVEKAISDLTATFETRMGEVSTELKAQKDRADALEVKLNRPGPHERKDGEPTIERKAFVGFVRHGVERMPSDEVKALRVADDTKGGFLAPGEFSTELLKEIVQFSPVRAAARVGSMSVGSIKIPRRTGRITAQWVDEIEERPRTEPAYGMTALEAHEMSCYVDVSNQLLEDSAINIEAELSFDFSEEFGRLEGTAFVNGDGVKKPLGIMSDPTVPTIPTRAATSITGDALIDLFYSLPPAYRNNGAWMMNGTTIATIRKLKDGQGNYLWQTGIQNGQPATILGRPVVESIDMPDVAANSTPLIYGDIGAAYRIYDRVGLSVLRNPYTLDVYGQTRFTARRRVAGSVVRPEAIRKLRVAAN</sequence>
<protein>
    <recommendedName>
        <fullName evidence="3">Phage capsid-like C-terminal domain-containing protein</fullName>
    </recommendedName>
</protein>
<evidence type="ECO:0000256" key="1">
    <source>
        <dbReference type="ARBA" id="ARBA00004328"/>
    </source>
</evidence>
<dbReference type="NCBIfam" id="TIGR01554">
    <property type="entry name" value="major_cap_HK97"/>
    <property type="match status" value="1"/>
</dbReference>
<organism evidence="4">
    <name type="scientific">Methylobacterium bullatum</name>
    <dbReference type="NCBI Taxonomy" id="570505"/>
    <lineage>
        <taxon>Bacteria</taxon>
        <taxon>Pseudomonadati</taxon>
        <taxon>Pseudomonadota</taxon>
        <taxon>Alphaproteobacteria</taxon>
        <taxon>Hyphomicrobiales</taxon>
        <taxon>Methylobacteriaceae</taxon>
        <taxon>Methylobacterium</taxon>
    </lineage>
</organism>
<accession>A0A679J0B1</accession>
<dbReference type="SUPFAM" id="SSF56563">
    <property type="entry name" value="Major capsid protein gp5"/>
    <property type="match status" value="1"/>
</dbReference>
<proteinExistence type="predicted"/>
<comment type="subcellular location">
    <subcellularLocation>
        <location evidence="1">Virion</location>
    </subcellularLocation>
</comment>
<dbReference type="AlphaFoldDB" id="A0A679J0B1"/>
<dbReference type="InterPro" id="IPR054612">
    <property type="entry name" value="Phage_capsid-like_C"/>
</dbReference>
<dbReference type="Gene3D" id="3.30.2400.10">
    <property type="entry name" value="Major capsid protein gp5"/>
    <property type="match status" value="1"/>
</dbReference>
<gene>
    <name evidence="4" type="ORF">MBUL_01453</name>
</gene>
<dbReference type="EMBL" id="LR743504">
    <property type="protein sequence ID" value="CAA2101980.1"/>
    <property type="molecule type" value="Genomic_DNA"/>
</dbReference>
<reference evidence="4" key="1">
    <citation type="submission" date="2019-12" db="EMBL/GenBank/DDBJ databases">
        <authorList>
            <person name="Cremers G."/>
        </authorList>
    </citation>
    <scope>NUCLEOTIDE SEQUENCE</scope>
    <source>
        <strain evidence="4">Mbul1</strain>
    </source>
</reference>
<dbReference type="InterPro" id="IPR024455">
    <property type="entry name" value="Phage_capsid"/>
</dbReference>
<feature type="compositionally biased region" description="Basic and acidic residues" evidence="2">
    <location>
        <begin position="7"/>
        <end position="23"/>
    </location>
</feature>
<feature type="region of interest" description="Disordered" evidence="2">
    <location>
        <begin position="1"/>
        <end position="23"/>
    </location>
</feature>
<evidence type="ECO:0000259" key="3">
    <source>
        <dbReference type="Pfam" id="PF05065"/>
    </source>
</evidence>
<evidence type="ECO:0000313" key="4">
    <source>
        <dbReference type="EMBL" id="CAA2101980.1"/>
    </source>
</evidence>
<evidence type="ECO:0000256" key="2">
    <source>
        <dbReference type="SAM" id="MobiDB-lite"/>
    </source>
</evidence>
<dbReference type="Pfam" id="PF05065">
    <property type="entry name" value="Phage_capsid"/>
    <property type="match status" value="1"/>
</dbReference>